<sequence>MLREKEKKLGVLRKMKILLLCVVAVLGLALLCSDGNKRPIRGFASSYHFDGEKFYNPTLPEGFDPTLLDILRMLREERARWPKRVPNLGNPRLEEELKKGSAALTFVGHATFLIQLQGLNILVDPVWSERASPVSWAGPRRVREPALKQDDLPRIDVVLITHNHYDHLDMDTLSALSRRFSPLVLAPLGDGNLLKSYGINDVIEMDWWESVKLDYHTQITFTPVQHTSGRSLFNRARSLWGSFFIKQDGISLYLGGDSGYSRHYLEIAERLGPPDVALLPIGSYLPRWFMQPVHMDPKEAIKAHNDLKAKVSIGMHFGTFQLSAEGFHQPVEELKEALKEGLLAGGRFIVLNEGDTFIYPKDMGTVSLR</sequence>
<dbReference type="eggNOG" id="COG2220">
    <property type="taxonomic scope" value="Bacteria"/>
</dbReference>
<evidence type="ECO:0000313" key="2">
    <source>
        <dbReference type="EMBL" id="AER67611.1"/>
    </source>
</evidence>
<dbReference type="PANTHER" id="PTHR15032">
    <property type="entry name" value="N-ACYL-PHOSPHATIDYLETHANOLAMINE-HYDROLYZING PHOSPHOLIPASE D"/>
    <property type="match status" value="1"/>
</dbReference>
<dbReference type="SUPFAM" id="SSF56281">
    <property type="entry name" value="Metallo-hydrolase/oxidoreductase"/>
    <property type="match status" value="1"/>
</dbReference>
<gene>
    <name evidence="2" type="ordered locus">Tlie_1903</name>
</gene>
<accession>G7VAG1</accession>
<organism evidence="2 3">
    <name type="scientific">Thermovirga lienii (strain ATCC BAA-1197 / DSM 17291 / Cas60314)</name>
    <dbReference type="NCBI Taxonomy" id="580340"/>
    <lineage>
        <taxon>Bacteria</taxon>
        <taxon>Thermotogati</taxon>
        <taxon>Synergistota</taxon>
        <taxon>Synergistia</taxon>
        <taxon>Synergistales</taxon>
        <taxon>Thermovirgaceae</taxon>
        <taxon>Thermovirga</taxon>
    </lineage>
</organism>
<evidence type="ECO:0000259" key="1">
    <source>
        <dbReference type="Pfam" id="PF12706"/>
    </source>
</evidence>
<name>G7VAG1_THELD</name>
<dbReference type="Pfam" id="PF12706">
    <property type="entry name" value="Lactamase_B_2"/>
    <property type="match status" value="1"/>
</dbReference>
<proteinExistence type="predicted"/>
<keyword evidence="2" id="KW-0614">Plasmid</keyword>
<evidence type="ECO:0000313" key="3">
    <source>
        <dbReference type="Proteomes" id="UP000005868"/>
    </source>
</evidence>
<dbReference type="Proteomes" id="UP000005868">
    <property type="component" value="Plasmid pTLIE01"/>
</dbReference>
<dbReference type="InterPro" id="IPR001279">
    <property type="entry name" value="Metallo-B-lactamas"/>
</dbReference>
<feature type="domain" description="Metallo-beta-lactamase" evidence="1">
    <location>
        <begin position="120"/>
        <end position="317"/>
    </location>
</feature>
<dbReference type="PANTHER" id="PTHR15032:SF4">
    <property type="entry name" value="N-ACYL-PHOSPHATIDYLETHANOLAMINE-HYDROLYZING PHOSPHOLIPASE D"/>
    <property type="match status" value="1"/>
</dbReference>
<dbReference type="AlphaFoldDB" id="G7VAG1"/>
<dbReference type="GO" id="GO:0005737">
    <property type="term" value="C:cytoplasm"/>
    <property type="evidence" value="ECO:0007669"/>
    <property type="project" value="TreeGrafter"/>
</dbReference>
<protein>
    <recommendedName>
        <fullName evidence="1">Metallo-beta-lactamase domain-containing protein</fullName>
    </recommendedName>
</protein>
<reference evidence="2 3" key="1">
    <citation type="submission" date="2011-10" db="EMBL/GenBank/DDBJ databases">
        <title>The complete genome of plasmid of Thermovirga lienii DSM 17291.</title>
        <authorList>
            <consortium name="US DOE Joint Genome Institute (JGI-PGF)"/>
            <person name="Lucas S."/>
            <person name="Copeland A."/>
            <person name="Lapidus A."/>
            <person name="Glavina del Rio T."/>
            <person name="Dalin E."/>
            <person name="Tice H."/>
            <person name="Bruce D."/>
            <person name="Goodwin L."/>
            <person name="Pitluck S."/>
            <person name="Peters L."/>
            <person name="Mikhailova N."/>
            <person name="Saunders E."/>
            <person name="Kyrpides N."/>
            <person name="Mavromatis K."/>
            <person name="Ivanova N."/>
            <person name="Last F.I."/>
            <person name="Brettin T."/>
            <person name="Detter J.C."/>
            <person name="Han C."/>
            <person name="Larimer F."/>
            <person name="Land M."/>
            <person name="Hauser L."/>
            <person name="Markowitz V."/>
            <person name="Cheng J.-F."/>
            <person name="Hugenholtz P."/>
            <person name="Woyke T."/>
            <person name="Wu D."/>
            <person name="Spring S."/>
            <person name="Schroeder M."/>
            <person name="Brambilla E.-M."/>
            <person name="Klenk H.-P."/>
            <person name="Eisen J.A."/>
        </authorList>
    </citation>
    <scope>NUCLEOTIDE SEQUENCE [LARGE SCALE GENOMIC DNA]</scope>
    <source>
        <strain evidence="3">ATCC BAA-1197 / DSM 17291 / Cas60314</strain>
        <plasmid evidence="3">Plasmid pTLIE01</plasmid>
    </source>
</reference>
<keyword evidence="3" id="KW-1185">Reference proteome</keyword>
<dbReference type="EMBL" id="CP003097">
    <property type="protein sequence ID" value="AER67611.1"/>
    <property type="molecule type" value="Genomic_DNA"/>
</dbReference>
<geneLocation type="plasmid" evidence="2 3">
    <name>pTLIE01</name>
</geneLocation>
<dbReference type="HOGENOM" id="CLU_020884_1_1_0"/>
<dbReference type="KEGG" id="tli:Tlie_1903"/>
<dbReference type="InterPro" id="IPR036866">
    <property type="entry name" value="RibonucZ/Hydroxyglut_hydro"/>
</dbReference>
<dbReference type="Gene3D" id="3.60.15.10">
    <property type="entry name" value="Ribonuclease Z/Hydroxyacylglutathione hydrolase-like"/>
    <property type="match status" value="1"/>
</dbReference>